<dbReference type="AlphaFoldDB" id="A0A8J7PC82"/>
<gene>
    <name evidence="2" type="ORF">J0M35_07800</name>
</gene>
<comment type="caution">
    <text evidence="2">The sequence shown here is derived from an EMBL/GenBank/DDBJ whole genome shotgun (WGS) entry which is preliminary data.</text>
</comment>
<evidence type="ECO:0000256" key="1">
    <source>
        <dbReference type="SAM" id="MobiDB-lite"/>
    </source>
</evidence>
<accession>A0A8J7PC82</accession>
<evidence type="ECO:0000313" key="2">
    <source>
        <dbReference type="EMBL" id="MBN8660251.1"/>
    </source>
</evidence>
<sequence>MADREPNLPETNLSEPGLGESQPLHIPEGINYECTGCGRCCSGWAVPMTAADYERISAVDWGSLHKKLNGADLFRELKDHEKEGSPYTHAIKPDEEGLCPFLVNNLCFIHSSFESKTKPSICQLFPYNFNEAPSGFYSTVSFVSVGAVLNAGKPLTEQRDYLNQKFAEFKKMYPDHHPNWSRIELCKEVPLTWERYLEIEAELLRILQNDSESLEMRLAHMSLFVVGEYLKGRGSDIPEAQLKIELGPKHQLKPIEHVLLKELYRLYFPEKTLNRAESNFSASKFMQSSMAAKMGIAPQLKLRAGDKSFNLADVKAVTLPDLPELKDIFYRFIYQRIFGKLYFGAGFGQLSLMVGLHHLITAYSLWVLQCKAAALGRGVFIVAPEDIVNTGRMLEKRLGDMTFDGYAAGALEMELQSHGRVLRFLSMCL</sequence>
<protein>
    <submittedName>
        <fullName evidence="2">YkgJ family cysteine cluster protein</fullName>
    </submittedName>
</protein>
<dbReference type="Pfam" id="PF03692">
    <property type="entry name" value="CxxCxxCC"/>
    <property type="match status" value="1"/>
</dbReference>
<name>A0A8J7PC82_9BACT</name>
<organism evidence="2 3">
    <name type="scientific">Candidatus Obscuribacter phosphatis</name>
    <dbReference type="NCBI Taxonomy" id="1906157"/>
    <lineage>
        <taxon>Bacteria</taxon>
        <taxon>Bacillati</taxon>
        <taxon>Candidatus Melainabacteria</taxon>
        <taxon>Candidatus Obscuribacterales</taxon>
        <taxon>Candidatus Obscuribacteraceae</taxon>
        <taxon>Candidatus Obscuribacter</taxon>
    </lineage>
</organism>
<reference evidence="2" key="1">
    <citation type="submission" date="2021-02" db="EMBL/GenBank/DDBJ databases">
        <title>Genome-Resolved Metagenomics of a Microbial Community Performing Photosynthetic Biological Nutrient Removal.</title>
        <authorList>
            <person name="Mcdaniel E.A."/>
        </authorList>
    </citation>
    <scope>NUCLEOTIDE SEQUENCE</scope>
    <source>
        <strain evidence="2">UWPOB_OBS1</strain>
    </source>
</reference>
<feature type="region of interest" description="Disordered" evidence="1">
    <location>
        <begin position="1"/>
        <end position="22"/>
    </location>
</feature>
<evidence type="ECO:0000313" key="3">
    <source>
        <dbReference type="Proteomes" id="UP000664277"/>
    </source>
</evidence>
<proteinExistence type="predicted"/>
<dbReference type="EMBL" id="JAFLCK010000009">
    <property type="protein sequence ID" value="MBN8660251.1"/>
    <property type="molecule type" value="Genomic_DNA"/>
</dbReference>
<dbReference type="InterPro" id="IPR005358">
    <property type="entry name" value="Puta_zinc/iron-chelating_dom"/>
</dbReference>
<dbReference type="Proteomes" id="UP000664277">
    <property type="component" value="Unassembled WGS sequence"/>
</dbReference>